<organism evidence="2 3">
    <name type="scientific">Deinococcus arenicola</name>
    <dbReference type="NCBI Taxonomy" id="2994950"/>
    <lineage>
        <taxon>Bacteria</taxon>
        <taxon>Thermotogati</taxon>
        <taxon>Deinococcota</taxon>
        <taxon>Deinococci</taxon>
        <taxon>Deinococcales</taxon>
        <taxon>Deinococcaceae</taxon>
        <taxon>Deinococcus</taxon>
    </lineage>
</organism>
<feature type="domain" description="Helix-turn-helix" evidence="1">
    <location>
        <begin position="8"/>
        <end position="57"/>
    </location>
</feature>
<dbReference type="EMBL" id="JAPMIV010000075">
    <property type="protein sequence ID" value="MDV6376577.1"/>
    <property type="molecule type" value="Genomic_DNA"/>
</dbReference>
<dbReference type="RefSeq" id="WP_317641932.1">
    <property type="nucleotide sequence ID" value="NZ_JAPMIV010000075.1"/>
</dbReference>
<accession>A0ABU4DVW1</accession>
<dbReference type="Proteomes" id="UP001276150">
    <property type="component" value="Unassembled WGS sequence"/>
</dbReference>
<evidence type="ECO:0000313" key="3">
    <source>
        <dbReference type="Proteomes" id="UP001276150"/>
    </source>
</evidence>
<evidence type="ECO:0000313" key="2">
    <source>
        <dbReference type="EMBL" id="MDV6376577.1"/>
    </source>
</evidence>
<dbReference type="InterPro" id="IPR041657">
    <property type="entry name" value="HTH_17"/>
</dbReference>
<proteinExistence type="predicted"/>
<reference evidence="2 3" key="1">
    <citation type="submission" date="2022-11" db="EMBL/GenBank/DDBJ databases">
        <title>Deinococcus ZS9-10, Low Temperature and Draught-tolerating, UV-resistant Bacteria from Continental Antarctica.</title>
        <authorList>
            <person name="Cheng L."/>
        </authorList>
    </citation>
    <scope>NUCLEOTIDE SEQUENCE [LARGE SCALE GENOMIC DNA]</scope>
    <source>
        <strain evidence="2 3">ZS9-10</strain>
    </source>
</reference>
<dbReference type="Pfam" id="PF12728">
    <property type="entry name" value="HTH_17"/>
    <property type="match status" value="1"/>
</dbReference>
<evidence type="ECO:0000259" key="1">
    <source>
        <dbReference type="Pfam" id="PF12728"/>
    </source>
</evidence>
<sequence>MTLPDKALFTIRETCEHLALSRSSIQRLINEGQLTRVHPRPKAARITRESLAAHLTRSATPGAVRAASVQGSATQAQARATAAGKVKQEKKKGLLSRWGLTG</sequence>
<protein>
    <submittedName>
        <fullName evidence="2">Helix-turn-helix domain-containing protein</fullName>
    </submittedName>
</protein>
<comment type="caution">
    <text evidence="2">The sequence shown here is derived from an EMBL/GenBank/DDBJ whole genome shotgun (WGS) entry which is preliminary data.</text>
</comment>
<name>A0ABU4DVW1_9DEIO</name>
<keyword evidence="3" id="KW-1185">Reference proteome</keyword>
<gene>
    <name evidence="2" type="ORF">ORD21_18445</name>
</gene>